<dbReference type="PANTHER" id="PTHR43283">
    <property type="entry name" value="BETA-LACTAMASE-RELATED"/>
    <property type="match status" value="1"/>
</dbReference>
<dbReference type="InterPro" id="IPR012338">
    <property type="entry name" value="Beta-lactam/transpept-like"/>
</dbReference>
<protein>
    <submittedName>
        <fullName evidence="2">Serine hydrolase</fullName>
    </submittedName>
</protein>
<organism evidence="2 3">
    <name type="scientific">Ponticoccus alexandrii</name>
    <dbReference type="NCBI Taxonomy" id="1943633"/>
    <lineage>
        <taxon>Bacteria</taxon>
        <taxon>Pseudomonadati</taxon>
        <taxon>Pseudomonadota</taxon>
        <taxon>Alphaproteobacteria</taxon>
        <taxon>Rhodobacterales</taxon>
        <taxon>Roseobacteraceae</taxon>
        <taxon>Ponticoccus</taxon>
    </lineage>
</organism>
<dbReference type="Proteomes" id="UP000596387">
    <property type="component" value="Plasmid p-SCP1"/>
</dbReference>
<evidence type="ECO:0000313" key="3">
    <source>
        <dbReference type="Proteomes" id="UP000596387"/>
    </source>
</evidence>
<dbReference type="InterPro" id="IPR001466">
    <property type="entry name" value="Beta-lactam-related"/>
</dbReference>
<keyword evidence="2" id="KW-0378">Hydrolase</keyword>
<keyword evidence="3" id="KW-1185">Reference proteome</keyword>
<feature type="domain" description="Beta-lactamase-related" evidence="1">
    <location>
        <begin position="41"/>
        <end position="305"/>
    </location>
</feature>
<dbReference type="Gene3D" id="3.40.710.10">
    <property type="entry name" value="DD-peptidase/beta-lactamase superfamily"/>
    <property type="match status" value="1"/>
</dbReference>
<dbReference type="RefSeq" id="WP_023851608.1">
    <property type="nucleotide sequence ID" value="NZ_CP047167.1"/>
</dbReference>
<sequence>MTMTHPTCVVPGPHWTDCSDPAAHGVTPTVRKAATAALDALQTTSFTAVVGGEQVFEYGDTSEVSYLASTRKSILSMLYGKYVEAGVIDLNATIADLGIDEARGLLPIEKTATLRDLLITSSGVYYPAGSPGGDMTGVPERGSKTPGRFFHYNNWDFNVLGAVFEELTGTSVHDAFARELAEPLGLQDFDRARQRMLGYGDKSRYLAYHFFLSGRDMARLGLLMVRNGRWGDQQLISPEWVRESTSMHVAVRDMARPKPRVAGYSYLWWLPRVPEGKLHWQGAFVAAGHFGQFILGVPALDMVFVNRRAVTDEQAIGRNQGTFTEELPTVTMEEFLGVCDLFIDAHTA</sequence>
<dbReference type="PANTHER" id="PTHR43283:SF7">
    <property type="entry name" value="BETA-LACTAMASE-RELATED DOMAIN-CONTAINING PROTEIN"/>
    <property type="match status" value="1"/>
</dbReference>
<proteinExistence type="predicted"/>
<dbReference type="EMBL" id="CP047167">
    <property type="protein sequence ID" value="QRF68668.1"/>
    <property type="molecule type" value="Genomic_DNA"/>
</dbReference>
<reference evidence="2 3" key="1">
    <citation type="submission" date="2019-12" db="EMBL/GenBank/DDBJ databases">
        <title>Complete Genome Sequence of a Quorum-Sensing Bacterium,Rhodobacteraceae bacterium C31, Isolated from a marine microalgae symbiotic bacteria.</title>
        <authorList>
            <person name="Zhang Y."/>
        </authorList>
    </citation>
    <scope>NUCLEOTIDE SEQUENCE [LARGE SCALE GENOMIC DNA]</scope>
    <source>
        <strain evidence="2 3">C31</strain>
        <plasmid evidence="2 3">p-SCP1</plasmid>
    </source>
</reference>
<geneLocation type="plasmid" evidence="2 3">
    <name>p-SCP1</name>
</geneLocation>
<evidence type="ECO:0000313" key="2">
    <source>
        <dbReference type="EMBL" id="QRF68668.1"/>
    </source>
</evidence>
<dbReference type="SUPFAM" id="SSF56601">
    <property type="entry name" value="beta-lactamase/transpeptidase-like"/>
    <property type="match status" value="1"/>
</dbReference>
<gene>
    <name evidence="2" type="ORF">GQA70_20015</name>
</gene>
<keyword evidence="2" id="KW-0614">Plasmid</keyword>
<evidence type="ECO:0000259" key="1">
    <source>
        <dbReference type="Pfam" id="PF00144"/>
    </source>
</evidence>
<accession>A0ABX7FE50</accession>
<dbReference type="GO" id="GO:0016787">
    <property type="term" value="F:hydrolase activity"/>
    <property type="evidence" value="ECO:0007669"/>
    <property type="project" value="UniProtKB-KW"/>
</dbReference>
<dbReference type="Pfam" id="PF00144">
    <property type="entry name" value="Beta-lactamase"/>
    <property type="match status" value="1"/>
</dbReference>
<name>A0ABX7FE50_9RHOB</name>
<dbReference type="InterPro" id="IPR050789">
    <property type="entry name" value="Diverse_Enzym_Activities"/>
</dbReference>